<dbReference type="Proteomes" id="UP001590950">
    <property type="component" value="Unassembled WGS sequence"/>
</dbReference>
<evidence type="ECO:0008006" key="4">
    <source>
        <dbReference type="Google" id="ProtNLM"/>
    </source>
</evidence>
<dbReference type="PANTHER" id="PTHR12459:SF19">
    <property type="entry name" value="TRANSMEMBRANE PROTEIN 135 N-TERMINAL DOMAIN-CONTAINING PROTEIN"/>
    <property type="match status" value="1"/>
</dbReference>
<reference evidence="2 3" key="1">
    <citation type="submission" date="2024-09" db="EMBL/GenBank/DDBJ databases">
        <title>Rethinking Asexuality: The Enigmatic Case of Functional Sexual Genes in Lepraria (Stereocaulaceae).</title>
        <authorList>
            <person name="Doellman M."/>
            <person name="Sun Y."/>
            <person name="Barcenas-Pena A."/>
            <person name="Lumbsch H.T."/>
            <person name="Grewe F."/>
        </authorList>
    </citation>
    <scope>NUCLEOTIDE SEQUENCE [LARGE SCALE GENOMIC DNA]</scope>
    <source>
        <strain evidence="2 3">Mercado 3170</strain>
    </source>
</reference>
<evidence type="ECO:0000313" key="3">
    <source>
        <dbReference type="Proteomes" id="UP001590950"/>
    </source>
</evidence>
<feature type="transmembrane region" description="Helical" evidence="1">
    <location>
        <begin position="425"/>
        <end position="442"/>
    </location>
</feature>
<proteinExistence type="predicted"/>
<feature type="transmembrane region" description="Helical" evidence="1">
    <location>
        <begin position="394"/>
        <end position="419"/>
    </location>
</feature>
<organism evidence="2 3">
    <name type="scientific">Stereocaulon virgatum</name>
    <dbReference type="NCBI Taxonomy" id="373712"/>
    <lineage>
        <taxon>Eukaryota</taxon>
        <taxon>Fungi</taxon>
        <taxon>Dikarya</taxon>
        <taxon>Ascomycota</taxon>
        <taxon>Pezizomycotina</taxon>
        <taxon>Lecanoromycetes</taxon>
        <taxon>OSLEUM clade</taxon>
        <taxon>Lecanoromycetidae</taxon>
        <taxon>Lecanorales</taxon>
        <taxon>Lecanorineae</taxon>
        <taxon>Stereocaulaceae</taxon>
        <taxon>Stereocaulon</taxon>
    </lineage>
</organism>
<evidence type="ECO:0000313" key="2">
    <source>
        <dbReference type="EMBL" id="KAL2047737.1"/>
    </source>
</evidence>
<protein>
    <recommendedName>
        <fullName evidence="4">Transmembrane protein 135 N-terminal domain-containing protein</fullName>
    </recommendedName>
</protein>
<comment type="caution">
    <text evidence="2">The sequence shown here is derived from an EMBL/GenBank/DDBJ whole genome shotgun (WGS) entry which is preliminary data.</text>
</comment>
<keyword evidence="3" id="KW-1185">Reference proteome</keyword>
<feature type="transmembrane region" description="Helical" evidence="1">
    <location>
        <begin position="349"/>
        <end position="373"/>
    </location>
</feature>
<sequence length="535" mass="59919">MAADDPYPSPPPTPSKAKVDPILRNALRYTISAKEYKTLHQYFITRSPAAVRRRALPPPKYASLVQTKDDYNGAAIRASLRVFVAVQSSLKLWELIKANLLTRGRSQRTKARTSLFECPNLRLSVSLSLILLLHRILFRFFSRLRTNLLTKDAAPFRRRNPRISKSLTSRLAPAIGASLAGFALGIYPGDQLRISIAVYIATRSLEIAYTALEEDGWFRNRPWWWGSWMLMPVACGQLLHAFVFDRDCFPKAYGDFILDHTPNYVQRRPSGYPPSLPWPSTSTIVDSLAEMSRLNWLPFISPILFPLNQNTLPPSLSALAPITSSAHPSHTALSCATLHPTTPSCTTTFLQYILTAFPTLAKFFAAYYTVFSLPKYKKFIASPTHELNLLAKRILRTAAFLTGAIGTSWGSICFFQYLFPRTLLPSARWFLGGFLGGMWGFVDRKGGKGHFMYSMRLSIDSLWKVGVKRGYWKGMNGGDVAVFVAGLAVMNVVYEKQSSAIGGGMAKGIGWLRGEDLFGKRPAEEEQKELNERVK</sequence>
<accession>A0ABR4APS1</accession>
<dbReference type="PANTHER" id="PTHR12459">
    <property type="entry name" value="TRANSMEMBRANE PROTEIN 135-RELATED"/>
    <property type="match status" value="1"/>
</dbReference>
<keyword evidence="1" id="KW-0812">Transmembrane</keyword>
<dbReference type="InterPro" id="IPR026749">
    <property type="entry name" value="Tmem135"/>
</dbReference>
<gene>
    <name evidence="2" type="ORF">N7G274_000779</name>
</gene>
<name>A0ABR4APS1_9LECA</name>
<keyword evidence="1" id="KW-0472">Membrane</keyword>
<dbReference type="EMBL" id="JBEFKJ010000002">
    <property type="protein sequence ID" value="KAL2047737.1"/>
    <property type="molecule type" value="Genomic_DNA"/>
</dbReference>
<evidence type="ECO:0000256" key="1">
    <source>
        <dbReference type="SAM" id="Phobius"/>
    </source>
</evidence>
<keyword evidence="1" id="KW-1133">Transmembrane helix</keyword>